<dbReference type="AlphaFoldDB" id="A0AAN9STI7"/>
<sequence length="87" mass="9450">MDRTDRLNQESDQYVAESTLPTSRPEANFKLPLDISASFFPVLLHSPSSASSNALPLHSTNLAIASSSSLSDYTSEPPSHLDKIEFA</sequence>
<feature type="compositionally biased region" description="Polar residues" evidence="1">
    <location>
        <begin position="67"/>
        <end position="77"/>
    </location>
</feature>
<evidence type="ECO:0000313" key="2">
    <source>
        <dbReference type="EMBL" id="KAK7400159.1"/>
    </source>
</evidence>
<evidence type="ECO:0000313" key="3">
    <source>
        <dbReference type="Proteomes" id="UP001386955"/>
    </source>
</evidence>
<organism evidence="2 3">
    <name type="scientific">Psophocarpus tetragonolobus</name>
    <name type="common">Winged bean</name>
    <name type="synonym">Dolichos tetragonolobus</name>
    <dbReference type="NCBI Taxonomy" id="3891"/>
    <lineage>
        <taxon>Eukaryota</taxon>
        <taxon>Viridiplantae</taxon>
        <taxon>Streptophyta</taxon>
        <taxon>Embryophyta</taxon>
        <taxon>Tracheophyta</taxon>
        <taxon>Spermatophyta</taxon>
        <taxon>Magnoliopsida</taxon>
        <taxon>eudicotyledons</taxon>
        <taxon>Gunneridae</taxon>
        <taxon>Pentapetalae</taxon>
        <taxon>rosids</taxon>
        <taxon>fabids</taxon>
        <taxon>Fabales</taxon>
        <taxon>Fabaceae</taxon>
        <taxon>Papilionoideae</taxon>
        <taxon>50 kb inversion clade</taxon>
        <taxon>NPAAA clade</taxon>
        <taxon>indigoferoid/millettioid clade</taxon>
        <taxon>Phaseoleae</taxon>
        <taxon>Psophocarpus</taxon>
    </lineage>
</organism>
<protein>
    <submittedName>
        <fullName evidence="2">Uncharacterized protein</fullName>
    </submittedName>
</protein>
<feature type="region of interest" description="Disordered" evidence="1">
    <location>
        <begin position="1"/>
        <end position="21"/>
    </location>
</feature>
<proteinExistence type="predicted"/>
<reference evidence="2 3" key="1">
    <citation type="submission" date="2024-01" db="EMBL/GenBank/DDBJ databases">
        <title>The genomes of 5 underutilized Papilionoideae crops provide insights into root nodulation and disease resistanc.</title>
        <authorList>
            <person name="Jiang F."/>
        </authorList>
    </citation>
    <scope>NUCLEOTIDE SEQUENCE [LARGE SCALE GENOMIC DNA]</scope>
    <source>
        <strain evidence="2">DUOXIRENSHENG_FW03</strain>
        <tissue evidence="2">Leaves</tissue>
    </source>
</reference>
<comment type="caution">
    <text evidence="2">The sequence shown here is derived from an EMBL/GenBank/DDBJ whole genome shotgun (WGS) entry which is preliminary data.</text>
</comment>
<feature type="region of interest" description="Disordered" evidence="1">
    <location>
        <begin position="67"/>
        <end position="87"/>
    </location>
</feature>
<accession>A0AAN9STI7</accession>
<gene>
    <name evidence="2" type="ORF">VNO78_11359</name>
</gene>
<keyword evidence="3" id="KW-1185">Reference proteome</keyword>
<name>A0AAN9STI7_PSOTE</name>
<dbReference type="EMBL" id="JAYMYS010000003">
    <property type="protein sequence ID" value="KAK7400159.1"/>
    <property type="molecule type" value="Genomic_DNA"/>
</dbReference>
<dbReference type="Proteomes" id="UP001386955">
    <property type="component" value="Unassembled WGS sequence"/>
</dbReference>
<evidence type="ECO:0000256" key="1">
    <source>
        <dbReference type="SAM" id="MobiDB-lite"/>
    </source>
</evidence>